<name>A0A0J8UDT5_9MYCO</name>
<gene>
    <name evidence="2" type="ORF">ACT17_10935</name>
</gene>
<feature type="transmembrane region" description="Helical" evidence="1">
    <location>
        <begin position="342"/>
        <end position="360"/>
    </location>
</feature>
<dbReference type="Pfam" id="PF11583">
    <property type="entry name" value="AurF"/>
    <property type="match status" value="1"/>
</dbReference>
<reference evidence="2 3" key="1">
    <citation type="submission" date="2015-06" db="EMBL/GenBank/DDBJ databases">
        <title>Genome sequence of Mycobacterium conceptionense strain MLE.</title>
        <authorList>
            <person name="Greninger A.L."/>
            <person name="Cunningham G."/>
            <person name="Chiu C.Y."/>
            <person name="Miller S."/>
        </authorList>
    </citation>
    <scope>NUCLEOTIDE SEQUENCE [LARGE SCALE GENOMIC DNA]</scope>
    <source>
        <strain evidence="2 3">MLE</strain>
    </source>
</reference>
<proteinExistence type="predicted"/>
<dbReference type="EMBL" id="LFOD01000007">
    <property type="protein sequence ID" value="KMV18510.1"/>
    <property type="molecule type" value="Genomic_DNA"/>
</dbReference>
<comment type="caution">
    <text evidence="2">The sequence shown here is derived from an EMBL/GenBank/DDBJ whole genome shotgun (WGS) entry which is preliminary data.</text>
</comment>
<dbReference type="OrthoDB" id="4679591at2"/>
<organism evidence="2 3">
    <name type="scientific">Mycolicibacterium conceptionense</name>
    <dbReference type="NCBI Taxonomy" id="451644"/>
    <lineage>
        <taxon>Bacteria</taxon>
        <taxon>Bacillati</taxon>
        <taxon>Actinomycetota</taxon>
        <taxon>Actinomycetes</taxon>
        <taxon>Mycobacteriales</taxon>
        <taxon>Mycobacteriaceae</taxon>
        <taxon>Mycolicibacterium</taxon>
    </lineage>
</organism>
<protein>
    <submittedName>
        <fullName evidence="2">Aminobenzoate oxygenase</fullName>
    </submittedName>
</protein>
<evidence type="ECO:0000256" key="1">
    <source>
        <dbReference type="SAM" id="Phobius"/>
    </source>
</evidence>
<keyword evidence="1" id="KW-1133">Transmembrane helix</keyword>
<dbReference type="InterPro" id="IPR025859">
    <property type="entry name" value="AurF/CmlI"/>
</dbReference>
<dbReference type="InterPro" id="IPR012348">
    <property type="entry name" value="RNR-like"/>
</dbReference>
<evidence type="ECO:0000313" key="2">
    <source>
        <dbReference type="EMBL" id="KMV18510.1"/>
    </source>
</evidence>
<dbReference type="RefSeq" id="WP_047038074.1">
    <property type="nucleotide sequence ID" value="NZ_LFOD01000007.1"/>
</dbReference>
<evidence type="ECO:0000313" key="3">
    <source>
        <dbReference type="Proteomes" id="UP000037594"/>
    </source>
</evidence>
<feature type="transmembrane region" description="Helical" evidence="1">
    <location>
        <begin position="403"/>
        <end position="431"/>
    </location>
</feature>
<accession>A0A0J8UDT5</accession>
<feature type="transmembrane region" description="Helical" evidence="1">
    <location>
        <begin position="366"/>
        <end position="383"/>
    </location>
</feature>
<dbReference type="GO" id="GO:0016491">
    <property type="term" value="F:oxidoreductase activity"/>
    <property type="evidence" value="ECO:0007669"/>
    <property type="project" value="InterPro"/>
</dbReference>
<keyword evidence="1" id="KW-0812">Transmembrane</keyword>
<feature type="transmembrane region" description="Helical" evidence="1">
    <location>
        <begin position="153"/>
        <end position="174"/>
    </location>
</feature>
<sequence>MTTVGDADDTAEHLHPPVVEALSFATTRLRFDPFIDIDWDATENALDADDPRWELRVDASPLAATAWYAEQPLQKRVDMGRWITANTFKVGIQFEMILIRGVVHYAGKLPNSDPVFRYLMHEVTDECNHIQMFQEFINRNGQDVPGMRRMSRILGPLVGFISGYLSVLLFIGVLGGEQPVHFQQTLLLRGSRRMPPLLNRIIYIHLAEEARHISFADDHLAERVQYSGRWKRAVYAVMFPLFLRWLMGEIFTPPRAFAREFQVPRRTFKSAYWRSEYSRQMMAESAADARRVADRLGLRSVWSRWIWRALGIDGRLPRYRGEPNRLFESATVSQLAEIRTTVWARLAATAIMAAVALVITPDGAQIIAAAAAGAGVWATYHILRERRGGVVGNQPFEWPRLLVWVVVCMAMIPVGGLIGLALVVLMILALAEFLPTL</sequence>
<dbReference type="Proteomes" id="UP000037594">
    <property type="component" value="Unassembled WGS sequence"/>
</dbReference>
<dbReference type="Gene3D" id="1.10.620.20">
    <property type="entry name" value="Ribonucleotide Reductase, subunit A"/>
    <property type="match status" value="1"/>
</dbReference>
<keyword evidence="1" id="KW-0472">Membrane</keyword>
<dbReference type="AlphaFoldDB" id="A0A0J8UDT5"/>
<dbReference type="PATRIC" id="fig|451644.5.peg.2247"/>